<accession>A0A4Q8L6K0</accession>
<dbReference type="InterPro" id="IPR012334">
    <property type="entry name" value="Pectin_lyas_fold"/>
</dbReference>
<dbReference type="EMBL" id="SHMC01000006">
    <property type="protein sequence ID" value="TAA23259.1"/>
    <property type="molecule type" value="Genomic_DNA"/>
</dbReference>
<evidence type="ECO:0000313" key="6">
    <source>
        <dbReference type="EMBL" id="TAA23259.1"/>
    </source>
</evidence>
<dbReference type="PANTHER" id="PTHR12338">
    <property type="entry name" value="AUTOTRANSPORTER"/>
    <property type="match status" value="1"/>
</dbReference>
<keyword evidence="3" id="KW-0732">Signal</keyword>
<dbReference type="PANTHER" id="PTHR12338:SF8">
    <property type="entry name" value="HEME_HEMOPEXIN-BINDING PROTEIN"/>
    <property type="match status" value="1"/>
</dbReference>
<keyword evidence="2" id="KW-0964">Secreted</keyword>
<sequence length="2449" mass="242703">MPTACATTPICGCRPACASDAATPRIPRTIRMNHIYRLIWDELRGAYVVAAEISRRRGKRSGTVVRAAAAAIAIGSVPLSAYAVDPGTLPSGAQIAAGNAQLGQQGAHLTVHQDSQRLILNWNSFDIGDQASVRFEQPNSSAIALNRVLGGTTSQVLGELSGNGQVWLVNPNGVYFGKGAQVDVGGLLVSSLGISDSDFLAGRARFAASGAAGAVRNEGAIRANGGVVALLAPAVSNTGSITAGQVGLAAGDRVALDFDSDGLLSLAVEQDALKAELTQSGVIRGNNVVLSAAGASALRSSVINMDGVVEATSLGVHGGRILLDGGDAGQVHVSGRLDASSATGQGGRIDVLGQQLRLDGGARLDASGATGGGAIHVGGGWQGHDASLRNATRVDADASVALDASAVSSGNGGEAVVWSDGDTRFAGSIAVRGGAHGGDGGRAEVSGKQDLAYSGRTDASAAHGAMGDLLLDPSTISIQAGGTGSGSIGGTTVYVQDLQAQNANVMLVADNGITFGDLSLNGGNGRLSMANNVSLRLENTSGTISFANPTNTVEVFGTGSIYFQSGRTGTGYLRSIGNLIAHGAGTNPATLPTHDVTQNGNGTPGAGSITLYGADGITVSGAVTTNGGYVRIWGDSDNAGGGDLTLSSPINTSGGNVYLSTGSGAVTLNSSMTLGAGRVTFRADGSYTTGEKILNGLIDASGDFDIDTPFTMKGGASIYTSGNINFGNVAVNLDTGGGVLVLRANKIDWGSSTLNNLSTASMRLEPYDPTVNMVLGDANGFASAATLNKLPGIRNLTIGRADGTGTISVSGNYNFNASGSFELLDKTLDITAGSLSNSTGNVILTGDNINLSQQVTANGGNGKVTIRQMTAANALHLGTGLSNASIGQVNAATLEMGRSDGGDLVFDSDIVTGASTVSLKSGQRVLGINGGVSAAKLAVTAGAGATLTDSTFDFTTLALDVGGASQVTSSSANWSLGAADTLTGLNVRAGTTGTVGLTATGTLGLNSAVNFNNSAATLAATAGMAFNASSTTLSNQAAATVAFALSGGNPFAFGGTSTTLSSTALSRFNGVNTLRVDATGNDVTMGAFNVTVGNRVQVQARRLQQTADVGVAGGSLYLSAAQDGLALNQAISAAQTLSLNDIAGAGIQGSGALTAAALAVRSSGAVTLNSANNQVNAIAAQTGDLSFRNNGSLRVGSADGLAGIASTGAVDVRLTGASADLTLQQAVSAGNGAQQQTGVLLAAGRNFINQAGSNAVSTGNGRWLVYSASPLDDTRGGLAPEFKQYNADTGTTVLDAGSGFLYRVAPTVGVALTGAASKTYDGNATASLGGIGYTVSSGAIDGDTVVVSGTAASYDSKNAGNGKAVTVTGLSVDQASNGAVRVYGYGVASTSASANIGTINQKTIQLGAGSVQDKVYDGTTTASLGTATLSGVIGGDDVAFAGASGASFVDKGAGTGKQVTVSGITLGGNDAGNYLVDSTAYADIAKRTLTVAVDVAGKVYDGGTGAQVNNVTLGNAVFGDDVSVATQAAFVDKNVGDNKAVVVNAQLGGNDADNYVMDAGTSTPRVSTASITPKTIDAGTLSVTTKVYDGNRTANVGSSGLVGTVNGDDVALTLQGQYDSKNVGTGKQVDVTAGLLGGDAGNYRLTNTSLQSSGDITPKSIDAGTLSVTTKVYDGNRTANVGSTGLVGTVSGDDVALTLQGQYDNKNAGTGKQVDVTAGLLGGDAGNYRLTNTSLQSSGDITPKSIDAGTLTVTTKVYDGNRTANVGSSGLVGTVNGDDVALTLQGQYDNKNVGTGKQVDVTAGLLGGDAGNYRLTNTSLQSSGDITPKSIDAGTLTVTTKVYDGNRTANVGSTGLVGTVSGDDVALTLQGQYDNKNAGTGKQVDVTAGLLGGDAGNYRLTNTSLQSSGDITPKSIDAGTLTVTTKVYDGNRTANVGSTGLVGTVSGDDVALTLQGQYDNKNAGTGKQVDVTAGLLGGDAGNYRLTNTSLQSSGDITPKSIDAGTLSVTTKVYDGNRTANVGSTGLVGTVSGDDVALTLQGQYDNKNAGTDKRVDISAGLRGDDAGNYRLVNTSLQSRGDVTAKQLTVGSVAVLDKPFDGSSTAVLVLPPLRGVVSGDEVVLQGQGQYDDASTALGKTVQVSLTLNGADAGNYRLTDALQQTIAGIDELPGRNAVDAISQSTLGGNGTRPGGTNDGGPLTSAGAIAAATGAMGDLGASAQPQLVGTSLDPTGIGASGGAGGTGNVGNAAGSGAGNGAGNGGGARTADGGASTGIANAVRGGAADANAGAGTASTAGDGGRGGASGDVAMGQVLRNGTGVSLATGGQSLAQPEVTVLPVFDGEGHALGRLRVEDLGGSLVLHPLDGESPTAPDLQQSVRARAQTRVAIDADETATLRLSLLQDGTLHVVAPRSAARLDREVLSAYALDALKQQAGVSVRQVRALVLSLVD</sequence>
<proteinExistence type="predicted"/>
<feature type="domain" description="Filamentous haemagglutinin FhaB/tRNA nuclease CdiA-like TPS" evidence="5">
    <location>
        <begin position="86"/>
        <end position="198"/>
    </location>
</feature>
<evidence type="ECO:0000256" key="4">
    <source>
        <dbReference type="SAM" id="MobiDB-lite"/>
    </source>
</evidence>
<name>A0A4Q8L6K0_9GAMM</name>
<dbReference type="Gene3D" id="2.160.20.10">
    <property type="entry name" value="Single-stranded right-handed beta-helix, Pectin lyase-like"/>
    <property type="match status" value="1"/>
</dbReference>
<evidence type="ECO:0000256" key="2">
    <source>
        <dbReference type="ARBA" id="ARBA00022525"/>
    </source>
</evidence>
<dbReference type="Pfam" id="PF18657">
    <property type="entry name" value="YDG"/>
    <property type="match status" value="10"/>
</dbReference>
<organism evidence="6 7">
    <name type="scientific">Pseudoxanthomonas winnipegensis</name>
    <dbReference type="NCBI Taxonomy" id="2480810"/>
    <lineage>
        <taxon>Bacteria</taxon>
        <taxon>Pseudomonadati</taxon>
        <taxon>Pseudomonadota</taxon>
        <taxon>Gammaproteobacteria</taxon>
        <taxon>Lysobacterales</taxon>
        <taxon>Lysobacteraceae</taxon>
        <taxon>Pseudoxanthomonas</taxon>
    </lineage>
</organism>
<feature type="compositionally biased region" description="Gly residues" evidence="4">
    <location>
        <begin position="2184"/>
        <end position="2195"/>
    </location>
</feature>
<dbReference type="InterPro" id="IPR041248">
    <property type="entry name" value="YDG"/>
</dbReference>
<evidence type="ECO:0000256" key="1">
    <source>
        <dbReference type="ARBA" id="ARBA00004613"/>
    </source>
</evidence>
<reference evidence="6 7" key="1">
    <citation type="submission" date="2019-02" db="EMBL/GenBank/DDBJ databases">
        <title>WGS of Pseudoxanthomonas species novum from clinical isolates.</title>
        <authorList>
            <person name="Bernier A.-M."/>
            <person name="Bernard K."/>
            <person name="Vachon A."/>
        </authorList>
    </citation>
    <scope>NUCLEOTIDE SEQUENCE [LARGE SCALE GENOMIC DNA]</scope>
    <source>
        <strain evidence="6 7">NML171200</strain>
    </source>
</reference>
<dbReference type="SMART" id="SM00912">
    <property type="entry name" value="Haemagg_act"/>
    <property type="match status" value="1"/>
</dbReference>
<evidence type="ECO:0000259" key="5">
    <source>
        <dbReference type="SMART" id="SM00912"/>
    </source>
</evidence>
<protein>
    <submittedName>
        <fullName evidence="6">Filamentous hemagglutinin N-terminal domain-containing protein</fullName>
    </submittedName>
</protein>
<gene>
    <name evidence="6" type="ORF">EA660_15065</name>
</gene>
<dbReference type="SUPFAM" id="SSF51126">
    <property type="entry name" value="Pectin lyase-like"/>
    <property type="match status" value="1"/>
</dbReference>
<dbReference type="OrthoDB" id="218680at2"/>
<dbReference type="InterPro" id="IPR050909">
    <property type="entry name" value="Bact_Autotransporter_VF"/>
</dbReference>
<evidence type="ECO:0000256" key="3">
    <source>
        <dbReference type="ARBA" id="ARBA00022729"/>
    </source>
</evidence>
<dbReference type="GO" id="GO:0005576">
    <property type="term" value="C:extracellular region"/>
    <property type="evidence" value="ECO:0007669"/>
    <property type="project" value="UniProtKB-SubCell"/>
</dbReference>
<feature type="compositionally biased region" description="Low complexity" evidence="4">
    <location>
        <begin position="2284"/>
        <end position="2295"/>
    </location>
</feature>
<dbReference type="InterPro" id="IPR008638">
    <property type="entry name" value="FhaB/CdiA-like_TPS"/>
</dbReference>
<comment type="subcellular location">
    <subcellularLocation>
        <location evidence="1">Secreted</location>
    </subcellularLocation>
</comment>
<feature type="region of interest" description="Disordered" evidence="4">
    <location>
        <begin position="2180"/>
        <end position="2200"/>
    </location>
</feature>
<dbReference type="Pfam" id="PF05860">
    <property type="entry name" value="TPS"/>
    <property type="match status" value="1"/>
</dbReference>
<dbReference type="Proteomes" id="UP000292627">
    <property type="component" value="Unassembled WGS sequence"/>
</dbReference>
<dbReference type="InterPro" id="IPR024973">
    <property type="entry name" value="ESPR"/>
</dbReference>
<evidence type="ECO:0000313" key="7">
    <source>
        <dbReference type="Proteomes" id="UP000292627"/>
    </source>
</evidence>
<dbReference type="NCBIfam" id="TIGR01901">
    <property type="entry name" value="adhes_NPXG"/>
    <property type="match status" value="1"/>
</dbReference>
<feature type="region of interest" description="Disordered" evidence="4">
    <location>
        <begin position="2284"/>
        <end position="2303"/>
    </location>
</feature>
<dbReference type="InterPro" id="IPR011050">
    <property type="entry name" value="Pectin_lyase_fold/virulence"/>
</dbReference>
<dbReference type="Pfam" id="PF13018">
    <property type="entry name" value="ESPR"/>
    <property type="match status" value="1"/>
</dbReference>
<comment type="caution">
    <text evidence="6">The sequence shown here is derived from an EMBL/GenBank/DDBJ whole genome shotgun (WGS) entry which is preliminary data.</text>
</comment>